<feature type="non-terminal residue" evidence="17">
    <location>
        <position position="716"/>
    </location>
</feature>
<dbReference type="FunFam" id="3.40.50.300:FF:000049">
    <property type="entry name" value="Dynein, axonemal, heavy chain 5"/>
    <property type="match status" value="1"/>
</dbReference>
<evidence type="ECO:0000256" key="2">
    <source>
        <dbReference type="ARBA" id="ARBA00008887"/>
    </source>
</evidence>
<evidence type="ECO:0000256" key="3">
    <source>
        <dbReference type="ARBA" id="ARBA00022490"/>
    </source>
</evidence>
<evidence type="ECO:0000313" key="18">
    <source>
        <dbReference type="Proteomes" id="UP001497623"/>
    </source>
</evidence>
<feature type="coiled-coil region" evidence="14">
    <location>
        <begin position="464"/>
        <end position="494"/>
    </location>
</feature>
<keyword evidence="8" id="KW-0243">Dynein</keyword>
<comment type="caution">
    <text evidence="17">The sequence shown here is derived from an EMBL/GenBank/DDBJ whole genome shotgun (WGS) entry which is preliminary data.</text>
</comment>
<evidence type="ECO:0000313" key="17">
    <source>
        <dbReference type="EMBL" id="CAL4115055.1"/>
    </source>
</evidence>
<dbReference type="Gene3D" id="1.10.8.1220">
    <property type="match status" value="1"/>
</dbReference>
<evidence type="ECO:0000256" key="1">
    <source>
        <dbReference type="ARBA" id="ARBA00004430"/>
    </source>
</evidence>
<feature type="coiled-coil region" evidence="14">
    <location>
        <begin position="111"/>
        <end position="159"/>
    </location>
</feature>
<evidence type="ECO:0000256" key="7">
    <source>
        <dbReference type="ARBA" id="ARBA00022840"/>
    </source>
</evidence>
<dbReference type="GO" id="GO:0005524">
    <property type="term" value="F:ATP binding"/>
    <property type="evidence" value="ECO:0007669"/>
    <property type="project" value="UniProtKB-KW"/>
</dbReference>
<keyword evidence="12" id="KW-0206">Cytoskeleton</keyword>
<evidence type="ECO:0000256" key="8">
    <source>
        <dbReference type="ARBA" id="ARBA00023017"/>
    </source>
</evidence>
<dbReference type="PANTHER" id="PTHR22878:SF63">
    <property type="entry name" value="DYNEIN AXONEMAL HEAVY CHAIN 10"/>
    <property type="match status" value="1"/>
</dbReference>
<dbReference type="GO" id="GO:0030286">
    <property type="term" value="C:dynein complex"/>
    <property type="evidence" value="ECO:0007669"/>
    <property type="project" value="UniProtKB-KW"/>
</dbReference>
<evidence type="ECO:0000259" key="16">
    <source>
        <dbReference type="Pfam" id="PF12781"/>
    </source>
</evidence>
<dbReference type="GO" id="GO:0031514">
    <property type="term" value="C:motile cilium"/>
    <property type="evidence" value="ECO:0007669"/>
    <property type="project" value="UniProtKB-ARBA"/>
</dbReference>
<dbReference type="GO" id="GO:0005930">
    <property type="term" value="C:axoneme"/>
    <property type="evidence" value="ECO:0007669"/>
    <property type="project" value="UniProtKB-SubCell"/>
</dbReference>
<evidence type="ECO:0000256" key="13">
    <source>
        <dbReference type="ARBA" id="ARBA00023273"/>
    </source>
</evidence>
<dbReference type="AlphaFoldDB" id="A0AAV2R7P8"/>
<keyword evidence="18" id="KW-1185">Reference proteome</keyword>
<name>A0AAV2R7P8_MEGNR</name>
<evidence type="ECO:0000259" key="15">
    <source>
        <dbReference type="Pfam" id="PF12777"/>
    </source>
</evidence>
<dbReference type="GO" id="GO:0045505">
    <property type="term" value="F:dynein intermediate chain binding"/>
    <property type="evidence" value="ECO:0007669"/>
    <property type="project" value="InterPro"/>
</dbReference>
<dbReference type="Gene3D" id="6.10.140.1060">
    <property type="match status" value="1"/>
</dbReference>
<keyword evidence="10" id="KW-0969">Cilium</keyword>
<keyword evidence="11" id="KW-0505">Motor protein</keyword>
<keyword evidence="6" id="KW-0547">Nucleotide-binding</keyword>
<dbReference type="PANTHER" id="PTHR22878">
    <property type="entry name" value="DYNEIN HEAVY CHAIN 6, AXONEMAL-LIKE-RELATED"/>
    <property type="match status" value="1"/>
</dbReference>
<keyword evidence="9 14" id="KW-0175">Coiled coil</keyword>
<evidence type="ECO:0000256" key="11">
    <source>
        <dbReference type="ARBA" id="ARBA00023175"/>
    </source>
</evidence>
<keyword evidence="4" id="KW-0493">Microtubule</keyword>
<dbReference type="GO" id="GO:0005874">
    <property type="term" value="C:microtubule"/>
    <property type="evidence" value="ECO:0007669"/>
    <property type="project" value="UniProtKB-KW"/>
</dbReference>
<reference evidence="17 18" key="1">
    <citation type="submission" date="2024-05" db="EMBL/GenBank/DDBJ databases">
        <authorList>
            <person name="Wallberg A."/>
        </authorList>
    </citation>
    <scope>NUCLEOTIDE SEQUENCE [LARGE SCALE GENOMIC DNA]</scope>
</reference>
<feature type="domain" description="Dynein heavy chain ATP-binding dynein motor region" evidence="16">
    <location>
        <begin position="254"/>
        <end position="474"/>
    </location>
</feature>
<proteinExistence type="inferred from homology"/>
<dbReference type="InterPro" id="IPR035706">
    <property type="entry name" value="AAA_9"/>
</dbReference>
<gene>
    <name evidence="17" type="ORF">MNOR_LOCUS20580</name>
</gene>
<comment type="subcellular location">
    <subcellularLocation>
        <location evidence="1">Cytoplasm</location>
        <location evidence="1">Cytoskeleton</location>
        <location evidence="1">Cilium axoneme</location>
    </subcellularLocation>
</comment>
<accession>A0AAV2R7P8</accession>
<evidence type="ECO:0000256" key="12">
    <source>
        <dbReference type="ARBA" id="ARBA00023212"/>
    </source>
</evidence>
<evidence type="ECO:0000256" key="10">
    <source>
        <dbReference type="ARBA" id="ARBA00023069"/>
    </source>
</evidence>
<dbReference type="Proteomes" id="UP001497623">
    <property type="component" value="Unassembled WGS sequence"/>
</dbReference>
<dbReference type="InterPro" id="IPR027417">
    <property type="entry name" value="P-loop_NTPase"/>
</dbReference>
<dbReference type="Gene3D" id="1.20.920.20">
    <property type="match status" value="1"/>
</dbReference>
<dbReference type="EMBL" id="CAXKWB010015999">
    <property type="protein sequence ID" value="CAL4115055.1"/>
    <property type="molecule type" value="Genomic_DNA"/>
</dbReference>
<dbReference type="InterPro" id="IPR026983">
    <property type="entry name" value="DHC"/>
</dbReference>
<dbReference type="FunFam" id="1.10.8.1220:FF:000001">
    <property type="entry name" value="Dynein axonemal heavy chain 5"/>
    <property type="match status" value="1"/>
</dbReference>
<keyword evidence="5" id="KW-0677">Repeat</keyword>
<protein>
    <submittedName>
        <fullName evidence="17">Uncharacterized protein</fullName>
    </submittedName>
</protein>
<dbReference type="InterPro" id="IPR024743">
    <property type="entry name" value="Dynein_HC_stalk"/>
</dbReference>
<dbReference type="GO" id="GO:0007018">
    <property type="term" value="P:microtubule-based movement"/>
    <property type="evidence" value="ECO:0007669"/>
    <property type="project" value="InterPro"/>
</dbReference>
<comment type="similarity">
    <text evidence="2">Belongs to the dynein heavy chain family.</text>
</comment>
<keyword evidence="3" id="KW-0963">Cytoplasm</keyword>
<evidence type="ECO:0000256" key="4">
    <source>
        <dbReference type="ARBA" id="ARBA00022701"/>
    </source>
</evidence>
<evidence type="ECO:0000256" key="5">
    <source>
        <dbReference type="ARBA" id="ARBA00022737"/>
    </source>
</evidence>
<sequence length="716" mass="82417">MRIMDCVVILFQRKMPPIKPDPLIASPRPSWSESLKMMGSASFLHHLQNFPKDSINDEIVEFMEPYFNHEDYNMGTAQRVCGDVAGLMSWTKSMIKFYAVNKEVLPLKVCVKKQEARLVGALVELENAQMDLDEKQMELDKVQAQYEEAMNEKQKILDAANMCRRKMQSAATLINGLVGEKLRWTEQSKAFREQLGRLVGDVLLTTAFLSYAGPFNQEYRNRMFMKWKSLLADIPWTNDLSITSWLVDNATVSEWNLQGLPNDELSVQNGLIVTKSSCYPLLIDPQGQGKIWIKNREKKYDLRVSSLNHKYFRSHLEDALSLGKPLLIEDVEEKLDPVLDNLLERNFIKQGSILKVLIGDKECDVMPGFMLYITTKLSNPAYTPEIFAKTSIIDFTVTIKGLEDQLLGRVIRTEKSDLERERLNLISKVMDNKRRMNVLEENLLSRLTSTKGCLVDDEDLIMVLQNTKATAQEVSEKLKVASETEKKINAAREEYRPVATRGSILYFLITEMATVSCMYQTSLRQFLVMFNNSIARAEKSVFSRIRISAIIKYLTYQVWKNACLGFYEQHKLLFTLLLAMKIDLSAGKITHEEFMIFIKGGASLDLRGVRPKPFRWILDITWLNLVELSKLKVFNQILNQIANNEQDWKNWFQREKHDEISRSKKGGLSNIFSKASYKEEIPCGYSGNLDSFQTLLLIRSWCPDRTLSHAKRYITS</sequence>
<keyword evidence="13" id="KW-0966">Cell projection</keyword>
<dbReference type="GO" id="GO:0051959">
    <property type="term" value="F:dynein light intermediate chain binding"/>
    <property type="evidence" value="ECO:0007669"/>
    <property type="project" value="InterPro"/>
</dbReference>
<dbReference type="Pfam" id="PF12777">
    <property type="entry name" value="MT"/>
    <property type="match status" value="1"/>
</dbReference>
<feature type="domain" description="Dynein heavy chain coiled coil stalk" evidence="15">
    <location>
        <begin position="30"/>
        <end position="226"/>
    </location>
</feature>
<organism evidence="17 18">
    <name type="scientific">Meganyctiphanes norvegica</name>
    <name type="common">Northern krill</name>
    <name type="synonym">Thysanopoda norvegica</name>
    <dbReference type="NCBI Taxonomy" id="48144"/>
    <lineage>
        <taxon>Eukaryota</taxon>
        <taxon>Metazoa</taxon>
        <taxon>Ecdysozoa</taxon>
        <taxon>Arthropoda</taxon>
        <taxon>Crustacea</taxon>
        <taxon>Multicrustacea</taxon>
        <taxon>Malacostraca</taxon>
        <taxon>Eumalacostraca</taxon>
        <taxon>Eucarida</taxon>
        <taxon>Euphausiacea</taxon>
        <taxon>Euphausiidae</taxon>
        <taxon>Meganyctiphanes</taxon>
    </lineage>
</organism>
<keyword evidence="7" id="KW-0067">ATP-binding</keyword>
<dbReference type="Pfam" id="PF12781">
    <property type="entry name" value="AAA_9"/>
    <property type="match status" value="1"/>
</dbReference>
<evidence type="ECO:0000256" key="6">
    <source>
        <dbReference type="ARBA" id="ARBA00022741"/>
    </source>
</evidence>
<dbReference type="Gene3D" id="3.40.50.300">
    <property type="entry name" value="P-loop containing nucleotide triphosphate hydrolases"/>
    <property type="match status" value="1"/>
</dbReference>
<evidence type="ECO:0000256" key="9">
    <source>
        <dbReference type="ARBA" id="ARBA00023054"/>
    </source>
</evidence>
<evidence type="ECO:0000256" key="14">
    <source>
        <dbReference type="SAM" id="Coils"/>
    </source>
</evidence>